<accession>A0ABQ2FRI0</accession>
<reference evidence="2" key="1">
    <citation type="journal article" date="2019" name="Int. J. Syst. Evol. Microbiol.">
        <title>The Global Catalogue of Microorganisms (GCM) 10K type strain sequencing project: providing services to taxonomists for standard genome sequencing and annotation.</title>
        <authorList>
            <consortium name="The Broad Institute Genomics Platform"/>
            <consortium name="The Broad Institute Genome Sequencing Center for Infectious Disease"/>
            <person name="Wu L."/>
            <person name="Ma J."/>
        </authorList>
    </citation>
    <scope>NUCLEOTIDE SEQUENCE [LARGE SCALE GENOMIC DNA]</scope>
    <source>
        <strain evidence="2">JCM 19173</strain>
    </source>
</reference>
<dbReference type="Pfam" id="PF01972">
    <property type="entry name" value="SDH_protease"/>
    <property type="match status" value="1"/>
</dbReference>
<dbReference type="EMBL" id="BMPE01000031">
    <property type="protein sequence ID" value="GGL19309.1"/>
    <property type="molecule type" value="Genomic_DNA"/>
</dbReference>
<protein>
    <recommendedName>
        <fullName evidence="3">Serine protease</fullName>
    </recommendedName>
</protein>
<evidence type="ECO:0008006" key="3">
    <source>
        <dbReference type="Google" id="ProtNLM"/>
    </source>
</evidence>
<dbReference type="SUPFAM" id="SSF52096">
    <property type="entry name" value="ClpP/crotonase"/>
    <property type="match status" value="1"/>
</dbReference>
<dbReference type="InterPro" id="IPR029045">
    <property type="entry name" value="ClpP/crotonase-like_dom_sf"/>
</dbReference>
<dbReference type="Gene3D" id="3.90.226.10">
    <property type="entry name" value="2-enoyl-CoA Hydratase, Chain A, domain 1"/>
    <property type="match status" value="1"/>
</dbReference>
<dbReference type="PANTHER" id="PTHR35984">
    <property type="entry name" value="PERIPLASMIC SERINE PROTEASE"/>
    <property type="match status" value="1"/>
</dbReference>
<organism evidence="1 2">
    <name type="scientific">Deinococcus radiotolerans</name>
    <dbReference type="NCBI Taxonomy" id="1309407"/>
    <lineage>
        <taxon>Bacteria</taxon>
        <taxon>Thermotogati</taxon>
        <taxon>Deinococcota</taxon>
        <taxon>Deinococci</taxon>
        <taxon>Deinococcales</taxon>
        <taxon>Deinococcaceae</taxon>
        <taxon>Deinococcus</taxon>
    </lineage>
</organism>
<keyword evidence="2" id="KW-1185">Reference proteome</keyword>
<sequence>MHGLTAHIEALQSLLDMPVMVYATTPGRFKPVEDSDVEILHRCVVMTLAGQRRLTLVLHTTGGYVNAARRLAVLLREYVDTLHILVPHKAISAGTLICLAADELVLTGLSELSPLDPNVSSTQPQPGMPSSVSSADSHAYLDMAEVWFGLDRAQHGLELFKLLNQKFFPTSLSSFYRSEEQMLKYCQGFLSHSMPGAAVAQRQAVAEHLVRGYGSHDCVITRAEVMALGLNVRAAGVEEERVALELIQACRTITTADETLSAHNAVMASEVFLATHDPLPVGAPLGEGDDVPVVPGFTVEAQRTPWRIR</sequence>
<proteinExistence type="predicted"/>
<name>A0ABQ2FRI0_9DEIO</name>
<dbReference type="Proteomes" id="UP000604341">
    <property type="component" value="Unassembled WGS sequence"/>
</dbReference>
<dbReference type="RefSeq" id="WP_189071002.1">
    <property type="nucleotide sequence ID" value="NZ_BMPE01000031.1"/>
</dbReference>
<comment type="caution">
    <text evidence="1">The sequence shown here is derived from an EMBL/GenBank/DDBJ whole genome shotgun (WGS) entry which is preliminary data.</text>
</comment>
<gene>
    <name evidence="1" type="ORF">GCM10010844_42820</name>
</gene>
<evidence type="ECO:0000313" key="2">
    <source>
        <dbReference type="Proteomes" id="UP000604341"/>
    </source>
</evidence>
<dbReference type="PANTHER" id="PTHR35984:SF1">
    <property type="entry name" value="PERIPLASMIC SERINE PROTEASE"/>
    <property type="match status" value="1"/>
</dbReference>
<dbReference type="InterPro" id="IPR002825">
    <property type="entry name" value="Pept_S49_ser-pept_pro"/>
</dbReference>
<evidence type="ECO:0000313" key="1">
    <source>
        <dbReference type="EMBL" id="GGL19309.1"/>
    </source>
</evidence>